<dbReference type="RefSeq" id="WP_123214280.1">
    <property type="nucleotide sequence ID" value="NZ_RJTM01000008.1"/>
</dbReference>
<dbReference type="Proteomes" id="UP000267469">
    <property type="component" value="Unassembled WGS sequence"/>
</dbReference>
<organism evidence="2 3">
    <name type="scientific">Sinomicrobium pectinilyticum</name>
    <dbReference type="NCBI Taxonomy" id="1084421"/>
    <lineage>
        <taxon>Bacteria</taxon>
        <taxon>Pseudomonadati</taxon>
        <taxon>Bacteroidota</taxon>
        <taxon>Flavobacteriia</taxon>
        <taxon>Flavobacteriales</taxon>
        <taxon>Flavobacteriaceae</taxon>
        <taxon>Sinomicrobium</taxon>
    </lineage>
</organism>
<sequence length="177" mass="20383">MKKFKEFDIPFAGLKQGEHRFGYRIDNLFFEGFDYTDFNDASLKVDVVLHKKSNMLELDFAVKGTVNVNCDLSNEPFDQKIKGSLDLIVKFGEEYNDENEEILILPHGEHQVNVAQYIYEMTVLSVPAKKVHPGIKDGSLDSEIVRKLTELQPGTEKEKDEETDPRWDTLKKLLTDK</sequence>
<gene>
    <name evidence="2" type="ORF">ED312_01750</name>
</gene>
<reference evidence="2 3" key="1">
    <citation type="submission" date="2018-10" db="EMBL/GenBank/DDBJ databases">
        <title>Sinomicrobium pectinilyticum sp. nov., a pectinase-producing bacterium isolated from alkaline and saline soil, and emended description of the genus Sinomicrobium.</title>
        <authorList>
            <person name="Cheng B."/>
            <person name="Li C."/>
            <person name="Lai Q."/>
            <person name="Du M."/>
            <person name="Shao Z."/>
            <person name="Xu P."/>
            <person name="Yang C."/>
        </authorList>
    </citation>
    <scope>NUCLEOTIDE SEQUENCE [LARGE SCALE GENOMIC DNA]</scope>
    <source>
        <strain evidence="2 3">5DNS001</strain>
    </source>
</reference>
<protein>
    <submittedName>
        <fullName evidence="2">DUF177 domain-containing protein</fullName>
    </submittedName>
</protein>
<name>A0A3N0F1F7_SINP1</name>
<keyword evidence="3" id="KW-1185">Reference proteome</keyword>
<dbReference type="OrthoDB" id="1524821at2"/>
<evidence type="ECO:0000313" key="3">
    <source>
        <dbReference type="Proteomes" id="UP000267469"/>
    </source>
</evidence>
<proteinExistence type="predicted"/>
<comment type="caution">
    <text evidence="2">The sequence shown here is derived from an EMBL/GenBank/DDBJ whole genome shotgun (WGS) entry which is preliminary data.</text>
</comment>
<feature type="region of interest" description="Disordered" evidence="1">
    <location>
        <begin position="149"/>
        <end position="177"/>
    </location>
</feature>
<dbReference type="Pfam" id="PF02620">
    <property type="entry name" value="YceD"/>
    <property type="match status" value="1"/>
</dbReference>
<evidence type="ECO:0000256" key="1">
    <source>
        <dbReference type="SAM" id="MobiDB-lite"/>
    </source>
</evidence>
<dbReference type="EMBL" id="RJTM01000008">
    <property type="protein sequence ID" value="RNL94008.1"/>
    <property type="molecule type" value="Genomic_DNA"/>
</dbReference>
<evidence type="ECO:0000313" key="2">
    <source>
        <dbReference type="EMBL" id="RNL94008.1"/>
    </source>
</evidence>
<accession>A0A3N0F1F7</accession>
<dbReference type="InterPro" id="IPR003772">
    <property type="entry name" value="YceD"/>
</dbReference>
<dbReference type="AlphaFoldDB" id="A0A3N0F1F7"/>